<accession>A0A0E0GXQ6</accession>
<evidence type="ECO:0000313" key="3">
    <source>
        <dbReference type="Proteomes" id="UP000006591"/>
    </source>
</evidence>
<proteinExistence type="predicted"/>
<feature type="transmembrane region" description="Helical" evidence="1">
    <location>
        <begin position="221"/>
        <end position="242"/>
    </location>
</feature>
<evidence type="ECO:0000313" key="2">
    <source>
        <dbReference type="EnsemblPlants" id="ONIVA04G02170.1"/>
    </source>
</evidence>
<name>A0A0E0GXQ6_ORYNI</name>
<dbReference type="EnsemblPlants" id="ONIVA04G02170.1">
    <property type="protein sequence ID" value="ONIVA04G02170.1"/>
    <property type="gene ID" value="ONIVA04G02170"/>
</dbReference>
<dbReference type="HOGENOM" id="CLU_1091463_0_0_1"/>
<evidence type="ECO:0000256" key="1">
    <source>
        <dbReference type="SAM" id="Phobius"/>
    </source>
</evidence>
<keyword evidence="1" id="KW-0472">Membrane</keyword>
<reference evidence="2" key="2">
    <citation type="submission" date="2018-04" db="EMBL/GenBank/DDBJ databases">
        <title>OnivRS2 (Oryza nivara Reference Sequence Version 2).</title>
        <authorList>
            <person name="Zhang J."/>
            <person name="Kudrna D."/>
            <person name="Lee S."/>
            <person name="Talag J."/>
            <person name="Rajasekar S."/>
            <person name="Welchert J."/>
            <person name="Hsing Y.-I."/>
            <person name="Wing R.A."/>
        </authorList>
    </citation>
    <scope>NUCLEOTIDE SEQUENCE [LARGE SCALE GENOMIC DNA]</scope>
    <source>
        <strain evidence="2">SL10</strain>
    </source>
</reference>
<protein>
    <submittedName>
        <fullName evidence="2">Uncharacterized protein</fullName>
    </submittedName>
</protein>
<keyword evidence="1" id="KW-1133">Transmembrane helix</keyword>
<dbReference type="AlphaFoldDB" id="A0A0E0GXQ6"/>
<keyword evidence="1" id="KW-0812">Transmembrane</keyword>
<sequence>MEALSSSLFLKERRRSVGRCLPSRHRLPPGVYRRCPALTALAIGSRLSPIVGHHPLPPLLAGSPPDRAGQHPSPVPTRLYKSGAVWKGFYRSNIIGKVFCGAVWKGFYQSNSGNCTFIESIMIGKDFIGEILIRKYYKLIDLSHYKLKPTGMFLFLCHSPLKYGMPYSFFLRCTLNCLFQFLRPLIICSLILLYPAALPLEPTKGEMPLAEVLRFNTKVDYLILNIIIMVSCGPLMVILRFGQNWYKSNMSKIPW</sequence>
<organism evidence="2">
    <name type="scientific">Oryza nivara</name>
    <name type="common">Indian wild rice</name>
    <name type="synonym">Oryza sativa f. spontanea</name>
    <dbReference type="NCBI Taxonomy" id="4536"/>
    <lineage>
        <taxon>Eukaryota</taxon>
        <taxon>Viridiplantae</taxon>
        <taxon>Streptophyta</taxon>
        <taxon>Embryophyta</taxon>
        <taxon>Tracheophyta</taxon>
        <taxon>Spermatophyta</taxon>
        <taxon>Magnoliopsida</taxon>
        <taxon>Liliopsida</taxon>
        <taxon>Poales</taxon>
        <taxon>Poaceae</taxon>
        <taxon>BOP clade</taxon>
        <taxon>Oryzoideae</taxon>
        <taxon>Oryzeae</taxon>
        <taxon>Oryzinae</taxon>
        <taxon>Oryza</taxon>
    </lineage>
</organism>
<reference evidence="2" key="1">
    <citation type="submission" date="2015-04" db="UniProtKB">
        <authorList>
            <consortium name="EnsemblPlants"/>
        </authorList>
    </citation>
    <scope>IDENTIFICATION</scope>
    <source>
        <strain evidence="2">SL10</strain>
    </source>
</reference>
<keyword evidence="3" id="KW-1185">Reference proteome</keyword>
<feature type="transmembrane region" description="Helical" evidence="1">
    <location>
        <begin position="181"/>
        <end position="200"/>
    </location>
</feature>
<dbReference type="Gramene" id="ONIVA04G02170.1">
    <property type="protein sequence ID" value="ONIVA04G02170.1"/>
    <property type="gene ID" value="ONIVA04G02170"/>
</dbReference>
<dbReference type="Proteomes" id="UP000006591">
    <property type="component" value="Chromosome 4"/>
</dbReference>